<keyword evidence="6 9" id="KW-1133">Transmembrane helix</keyword>
<dbReference type="InterPro" id="IPR024791">
    <property type="entry name" value="Cyt_c/ubiquinol_Oxase_su3"/>
</dbReference>
<geneLocation type="mitochondrion" evidence="11"/>
<reference evidence="11" key="1">
    <citation type="submission" date="2019-07" db="EMBL/GenBank/DDBJ databases">
        <title>The Complete Mitochondrial Genome of the Caecal Fluke of Poultry, Postharmostomum commutatum, as the First Representative from the Superfamily Brachylaimoidea.</title>
        <authorList>
            <person name="Fu Y.-T."/>
            <person name="Jin Y.-C."/>
            <person name="Liu G.-H."/>
        </authorList>
    </citation>
    <scope>NUCLEOTIDE SEQUENCE</scope>
    <source>
        <strain evidence="11">Hunan</strain>
    </source>
</reference>
<evidence type="ECO:0000256" key="8">
    <source>
        <dbReference type="RuleBase" id="RU003375"/>
    </source>
</evidence>
<evidence type="ECO:0000256" key="1">
    <source>
        <dbReference type="ARBA" id="ARBA00004141"/>
    </source>
</evidence>
<feature type="transmembrane region" description="Helical" evidence="9">
    <location>
        <begin position="153"/>
        <end position="184"/>
    </location>
</feature>
<feature type="domain" description="Heme-copper oxidase subunit III family profile" evidence="10">
    <location>
        <begin position="1"/>
        <end position="217"/>
    </location>
</feature>
<comment type="subcellular location">
    <subcellularLocation>
        <location evidence="1">Membrane</location>
        <topology evidence="1">Multi-pass membrane protein</topology>
    </subcellularLocation>
</comment>
<evidence type="ECO:0000256" key="9">
    <source>
        <dbReference type="SAM" id="Phobius"/>
    </source>
</evidence>
<dbReference type="RefSeq" id="YP_009689303.1">
    <property type="nucleotide sequence ID" value="NC_044643.1"/>
</dbReference>
<evidence type="ECO:0000256" key="4">
    <source>
        <dbReference type="ARBA" id="ARBA00022692"/>
    </source>
</evidence>
<evidence type="ECO:0000256" key="5">
    <source>
        <dbReference type="ARBA" id="ARBA00022967"/>
    </source>
</evidence>
<dbReference type="PROSITE" id="PS50253">
    <property type="entry name" value="COX3"/>
    <property type="match status" value="1"/>
</dbReference>
<evidence type="ECO:0000256" key="3">
    <source>
        <dbReference type="ARBA" id="ARBA00015944"/>
    </source>
</evidence>
<dbReference type="PANTHER" id="PTHR11403:SF7">
    <property type="entry name" value="CYTOCHROME C OXIDASE SUBUNIT 3"/>
    <property type="match status" value="1"/>
</dbReference>
<dbReference type="GO" id="GO:0019646">
    <property type="term" value="P:aerobic electron transport chain"/>
    <property type="evidence" value="ECO:0007669"/>
    <property type="project" value="InterPro"/>
</dbReference>
<feature type="transmembrane region" description="Helical" evidence="9">
    <location>
        <begin position="196"/>
        <end position="216"/>
    </location>
</feature>
<feature type="transmembrane region" description="Helical" evidence="9">
    <location>
        <begin position="95"/>
        <end position="116"/>
    </location>
</feature>
<dbReference type="SUPFAM" id="SSF81452">
    <property type="entry name" value="Cytochrome c oxidase subunit III-like"/>
    <property type="match status" value="1"/>
</dbReference>
<dbReference type="Gene3D" id="1.20.120.80">
    <property type="entry name" value="Cytochrome c oxidase, subunit III, four-helix bundle"/>
    <property type="match status" value="1"/>
</dbReference>
<protein>
    <recommendedName>
        <fullName evidence="3 8">Cytochrome c oxidase subunit 3</fullName>
    </recommendedName>
</protein>
<comment type="function">
    <text evidence="8">Component of the cytochrome c oxidase, the last enzyme in the mitochondrial electron transport chain which drives oxidative phosphorylation. The respiratory chain contains 3 multisubunit complexes succinate dehydrogenase (complex II, CII), ubiquinol-cytochrome c oxidoreductase (cytochrome b-c1 complex, complex III, CIII) and cytochrome c oxidase (complex IV, CIV), that cooperate to transfer electrons derived from NADH and succinate to molecular oxygen, creating an electrochemical gradient over the inner membrane that drives transmembrane transport and the ATP synthase. Cytochrome c oxidase is the component of the respiratory chain that catalyzes the reduction of oxygen to water. Electrons originating from reduced cytochrome c in the intermembrane space (IMS) are transferred via the dinuclear copper A center (CU(A)) of subunit 2 and heme A of subunit 1 to the active site in subunit 1, a binuclear center (BNC) formed by heme A3 and copper B (CU(B)). The BNC reduces molecular oxygen to 2 water molecules using 4 electrons from cytochrome c in the IMS and 4 protons from the mitochondrial matrix.</text>
</comment>
<dbReference type="InterPro" id="IPR013833">
    <property type="entry name" value="Cyt_c_oxidase_su3_a-hlx"/>
</dbReference>
<evidence type="ECO:0000259" key="10">
    <source>
        <dbReference type="PROSITE" id="PS50253"/>
    </source>
</evidence>
<keyword evidence="7 9" id="KW-0472">Membrane</keyword>
<organism evidence="11">
    <name type="scientific">Postharmostomum commutatum</name>
    <dbReference type="NCBI Taxonomy" id="2336775"/>
    <lineage>
        <taxon>Eukaryota</taxon>
        <taxon>Metazoa</taxon>
        <taxon>Spiralia</taxon>
        <taxon>Lophotrochozoa</taxon>
        <taxon>Platyhelminthes</taxon>
        <taxon>Trematoda</taxon>
        <taxon>Digenea</taxon>
        <taxon>Diplostomida</taxon>
        <taxon>Brachylaimoidea</taxon>
        <taxon>Brachylaimidae</taxon>
        <taxon>Postharmostomum</taxon>
    </lineage>
</organism>
<keyword evidence="5" id="KW-1278">Translocase</keyword>
<feature type="transmembrane region" description="Helical" evidence="9">
    <location>
        <begin position="54"/>
        <end position="75"/>
    </location>
</feature>
<proteinExistence type="inferred from homology"/>
<name>A0A5C1D5T2_9TREM</name>
<dbReference type="InterPro" id="IPR000298">
    <property type="entry name" value="Cyt_c_oxidase-like_su3"/>
</dbReference>
<feature type="transmembrane region" description="Helical" evidence="9">
    <location>
        <begin position="20"/>
        <end position="42"/>
    </location>
</feature>
<evidence type="ECO:0000256" key="6">
    <source>
        <dbReference type="ARBA" id="ARBA00022989"/>
    </source>
</evidence>
<dbReference type="GeneID" id="41792204"/>
<gene>
    <name evidence="11" type="primary">cox3</name>
</gene>
<dbReference type="AlphaFoldDB" id="A0A5C1D5T2"/>
<dbReference type="GO" id="GO:0004129">
    <property type="term" value="F:cytochrome-c oxidase activity"/>
    <property type="evidence" value="ECO:0007669"/>
    <property type="project" value="InterPro"/>
</dbReference>
<evidence type="ECO:0000256" key="7">
    <source>
        <dbReference type="ARBA" id="ARBA00023136"/>
    </source>
</evidence>
<dbReference type="InterPro" id="IPR035973">
    <property type="entry name" value="Cyt_c_oxidase_su3-like_sf"/>
</dbReference>
<dbReference type="EMBL" id="MN200359">
    <property type="protein sequence ID" value="QEL51319.1"/>
    <property type="molecule type" value="Genomic_DNA"/>
</dbReference>
<keyword evidence="4 8" id="KW-0812">Transmembrane</keyword>
<sequence length="217" mass="24759">MSWLSLVSALIIGYTFYNILLLGGQYSLSGLVLFVLCVLFIIKEAMQNKKHFLFAFLIFLLVESVVFFTLFYGVLSTLWDAEDHVASVAEWSTLPLMSSAMLLGSSVLMSVFHANAGLRIGRLWYVLGLLLGIGFIVLQFYELKNNPFSGISFSYGLCCILTVAFHYLHVIIGVVVLIVVFFVMRSIPRYYVDCAVWYWHYVDAMWLLVFLCVYVFK</sequence>
<dbReference type="PANTHER" id="PTHR11403">
    <property type="entry name" value="CYTOCHROME C OXIDASE SUBUNIT III"/>
    <property type="match status" value="1"/>
</dbReference>
<dbReference type="GO" id="GO:0016020">
    <property type="term" value="C:membrane"/>
    <property type="evidence" value="ECO:0007669"/>
    <property type="project" value="UniProtKB-SubCell"/>
</dbReference>
<accession>A0A5C1D5T2</accession>
<feature type="transmembrane region" description="Helical" evidence="9">
    <location>
        <begin position="123"/>
        <end position="141"/>
    </location>
</feature>
<keyword evidence="8 11" id="KW-0496">Mitochondrion</keyword>
<evidence type="ECO:0000313" key="11">
    <source>
        <dbReference type="EMBL" id="QEL51319.1"/>
    </source>
</evidence>
<comment type="similarity">
    <text evidence="2 8">Belongs to the cytochrome c oxidase subunit 3 family.</text>
</comment>
<evidence type="ECO:0000256" key="2">
    <source>
        <dbReference type="ARBA" id="ARBA00010581"/>
    </source>
</evidence>
<dbReference type="Pfam" id="PF00510">
    <property type="entry name" value="COX3"/>
    <property type="match status" value="1"/>
</dbReference>